<dbReference type="PRINTS" id="PR00455">
    <property type="entry name" value="HTHTETR"/>
</dbReference>
<reference evidence="4 5" key="1">
    <citation type="submission" date="2019-03" db="EMBL/GenBank/DDBJ databases">
        <title>Genomic Encyclopedia of Type Strains, Phase IV (KMG-IV): sequencing the most valuable type-strain genomes for metagenomic binning, comparative biology and taxonomic classification.</title>
        <authorList>
            <person name="Goeker M."/>
        </authorList>
    </citation>
    <scope>NUCLEOTIDE SEQUENCE [LARGE SCALE GENOMIC DNA]</scope>
    <source>
        <strain evidence="4 5">DSM 45934</strain>
    </source>
</reference>
<name>A0A4V6NNS7_9PSEU</name>
<feature type="DNA-binding region" description="H-T-H motif" evidence="2">
    <location>
        <begin position="88"/>
        <end position="107"/>
    </location>
</feature>
<evidence type="ECO:0000259" key="3">
    <source>
        <dbReference type="PROSITE" id="PS50977"/>
    </source>
</evidence>
<gene>
    <name evidence="4" type="ORF">EV192_109200</name>
</gene>
<sequence length="262" mass="29146">MYHPSQHTVVVITRPVVTADGDGGRISRLEEVAVEPTLPVLMGPGPESLLERAYIDAVEQVDDMDPVRTRVLDAAYEQFCRMGLRRSTMEDVARRAGVSRITVYRRFTTKDALVEDVVRREFRRYFDQFLIDIEQADTVADRVVMGFVSSLRAFRRNPLIGGLIAAEPDLIVPSIVSDGGQTLATVRQFVAGQLRREQRAGNVSSDLDADLVAEMMVRVSTSFLAIPSELIDLDDNEQLAAVARQFLVPMLEPRRATGDPVS</sequence>
<protein>
    <submittedName>
        <fullName evidence="4">TetR family transcriptional regulator</fullName>
    </submittedName>
</protein>
<dbReference type="PANTHER" id="PTHR30055">
    <property type="entry name" value="HTH-TYPE TRANSCRIPTIONAL REGULATOR RUTR"/>
    <property type="match status" value="1"/>
</dbReference>
<evidence type="ECO:0000256" key="1">
    <source>
        <dbReference type="ARBA" id="ARBA00023125"/>
    </source>
</evidence>
<dbReference type="GO" id="GO:0003700">
    <property type="term" value="F:DNA-binding transcription factor activity"/>
    <property type="evidence" value="ECO:0007669"/>
    <property type="project" value="TreeGrafter"/>
</dbReference>
<dbReference type="SUPFAM" id="SSF46689">
    <property type="entry name" value="Homeodomain-like"/>
    <property type="match status" value="1"/>
</dbReference>
<evidence type="ECO:0000256" key="2">
    <source>
        <dbReference type="PROSITE-ProRule" id="PRU00335"/>
    </source>
</evidence>
<evidence type="ECO:0000313" key="4">
    <source>
        <dbReference type="EMBL" id="TCO54220.1"/>
    </source>
</evidence>
<feature type="domain" description="HTH tetR-type" evidence="3">
    <location>
        <begin position="65"/>
        <end position="125"/>
    </location>
</feature>
<dbReference type="InterPro" id="IPR036271">
    <property type="entry name" value="Tet_transcr_reg_TetR-rel_C_sf"/>
</dbReference>
<dbReference type="Proteomes" id="UP000295680">
    <property type="component" value="Unassembled WGS sequence"/>
</dbReference>
<dbReference type="PROSITE" id="PS50977">
    <property type="entry name" value="HTH_TETR_2"/>
    <property type="match status" value="1"/>
</dbReference>
<comment type="caution">
    <text evidence="4">The sequence shown here is derived from an EMBL/GenBank/DDBJ whole genome shotgun (WGS) entry which is preliminary data.</text>
</comment>
<dbReference type="PANTHER" id="PTHR30055:SF153">
    <property type="entry name" value="HTH-TYPE TRANSCRIPTIONAL REPRESSOR RV3405C"/>
    <property type="match status" value="1"/>
</dbReference>
<evidence type="ECO:0000313" key="5">
    <source>
        <dbReference type="Proteomes" id="UP000295680"/>
    </source>
</evidence>
<dbReference type="InterPro" id="IPR009057">
    <property type="entry name" value="Homeodomain-like_sf"/>
</dbReference>
<dbReference type="InterPro" id="IPR050109">
    <property type="entry name" value="HTH-type_TetR-like_transc_reg"/>
</dbReference>
<dbReference type="SUPFAM" id="SSF48498">
    <property type="entry name" value="Tetracyclin repressor-like, C-terminal domain"/>
    <property type="match status" value="1"/>
</dbReference>
<dbReference type="AlphaFoldDB" id="A0A4V6NNS7"/>
<dbReference type="Pfam" id="PF00440">
    <property type="entry name" value="TetR_N"/>
    <property type="match status" value="1"/>
</dbReference>
<dbReference type="Gene3D" id="1.10.357.10">
    <property type="entry name" value="Tetracycline Repressor, domain 2"/>
    <property type="match status" value="1"/>
</dbReference>
<dbReference type="InterPro" id="IPR001647">
    <property type="entry name" value="HTH_TetR"/>
</dbReference>
<keyword evidence="1 2" id="KW-0238">DNA-binding</keyword>
<dbReference type="GO" id="GO:0000976">
    <property type="term" value="F:transcription cis-regulatory region binding"/>
    <property type="evidence" value="ECO:0007669"/>
    <property type="project" value="TreeGrafter"/>
</dbReference>
<keyword evidence="5" id="KW-1185">Reference proteome</keyword>
<dbReference type="EMBL" id="SLWS01000009">
    <property type="protein sequence ID" value="TCO54220.1"/>
    <property type="molecule type" value="Genomic_DNA"/>
</dbReference>
<accession>A0A4V6NNS7</accession>
<proteinExistence type="predicted"/>
<organism evidence="4 5">
    <name type="scientific">Actinocrispum wychmicini</name>
    <dbReference type="NCBI Taxonomy" id="1213861"/>
    <lineage>
        <taxon>Bacteria</taxon>
        <taxon>Bacillati</taxon>
        <taxon>Actinomycetota</taxon>
        <taxon>Actinomycetes</taxon>
        <taxon>Pseudonocardiales</taxon>
        <taxon>Pseudonocardiaceae</taxon>
        <taxon>Actinocrispum</taxon>
    </lineage>
</organism>